<dbReference type="AlphaFoldDB" id="A0A6S6T2Y4"/>
<sequence length="54" mass="6396">MKSKEYSMQISFEAEKLKKANAYVNLLNASSPLKREKIKNKKSLLKKIFNFLFR</sequence>
<proteinExistence type="predicted"/>
<evidence type="ECO:0000313" key="1">
    <source>
        <dbReference type="EMBL" id="CAA6811095.1"/>
    </source>
</evidence>
<accession>A0A6S6T2Y4</accession>
<protein>
    <submittedName>
        <fullName evidence="1">Uncharacterized protein</fullName>
    </submittedName>
</protein>
<gene>
    <name evidence="1" type="ORF">HELGO_WM18658</name>
</gene>
<name>A0A6S6T2Y4_9BACT</name>
<reference evidence="1" key="1">
    <citation type="submission" date="2020-01" db="EMBL/GenBank/DDBJ databases">
        <authorList>
            <person name="Meier V. D."/>
            <person name="Meier V D."/>
        </authorList>
    </citation>
    <scope>NUCLEOTIDE SEQUENCE</scope>
    <source>
        <strain evidence="1">HLG_WM_MAG_04</strain>
    </source>
</reference>
<organism evidence="1">
    <name type="scientific">uncultured Sulfurovum sp</name>
    <dbReference type="NCBI Taxonomy" id="269237"/>
    <lineage>
        <taxon>Bacteria</taxon>
        <taxon>Pseudomonadati</taxon>
        <taxon>Campylobacterota</taxon>
        <taxon>Epsilonproteobacteria</taxon>
        <taxon>Campylobacterales</taxon>
        <taxon>Sulfurovaceae</taxon>
        <taxon>Sulfurovum</taxon>
        <taxon>environmental samples</taxon>
    </lineage>
</organism>
<dbReference type="EMBL" id="CACVAX010000033">
    <property type="protein sequence ID" value="CAA6811095.1"/>
    <property type="molecule type" value="Genomic_DNA"/>
</dbReference>